<dbReference type="Gene3D" id="2.60.40.1220">
    <property type="match status" value="1"/>
</dbReference>
<accession>A0A7W6JVP6</accession>
<dbReference type="GO" id="GO:0005507">
    <property type="term" value="F:copper ion binding"/>
    <property type="evidence" value="ECO:0007669"/>
    <property type="project" value="InterPro"/>
</dbReference>
<keyword evidence="3" id="KW-0479">Metal-binding</keyword>
<evidence type="ECO:0000256" key="2">
    <source>
        <dbReference type="ARBA" id="ARBA00010509"/>
    </source>
</evidence>
<gene>
    <name evidence="9" type="ORF">GGR46_004011</name>
</gene>
<feature type="signal peptide" evidence="7">
    <location>
        <begin position="1"/>
        <end position="20"/>
    </location>
</feature>
<dbReference type="InterPro" id="IPR014755">
    <property type="entry name" value="Cu-Rt/internalin_Ig-like"/>
</dbReference>
<dbReference type="SUPFAM" id="SSF81296">
    <property type="entry name" value="E set domains"/>
    <property type="match status" value="1"/>
</dbReference>
<feature type="chain" id="PRO_5031213866" description="CopC domain-containing protein" evidence="7">
    <location>
        <begin position="21"/>
        <end position="123"/>
    </location>
</feature>
<feature type="domain" description="CopC" evidence="8">
    <location>
        <begin position="21"/>
        <end position="122"/>
    </location>
</feature>
<protein>
    <recommendedName>
        <fullName evidence="8">CopC domain-containing protein</fullName>
    </recommendedName>
</protein>
<dbReference type="GO" id="GO:0042597">
    <property type="term" value="C:periplasmic space"/>
    <property type="evidence" value="ECO:0007669"/>
    <property type="project" value="UniProtKB-SubCell"/>
</dbReference>
<dbReference type="GO" id="GO:0006825">
    <property type="term" value="P:copper ion transport"/>
    <property type="evidence" value="ECO:0007669"/>
    <property type="project" value="InterPro"/>
</dbReference>
<comment type="caution">
    <text evidence="9">The sequence shown here is derived from an EMBL/GenBank/DDBJ whole genome shotgun (WGS) entry which is preliminary data.</text>
</comment>
<evidence type="ECO:0000313" key="10">
    <source>
        <dbReference type="Proteomes" id="UP000557392"/>
    </source>
</evidence>
<evidence type="ECO:0000259" key="8">
    <source>
        <dbReference type="Pfam" id="PF04234"/>
    </source>
</evidence>
<keyword evidence="5" id="KW-0574">Periplasm</keyword>
<evidence type="ECO:0000256" key="6">
    <source>
        <dbReference type="ARBA" id="ARBA00023008"/>
    </source>
</evidence>
<dbReference type="RefSeq" id="WP_183999734.1">
    <property type="nucleotide sequence ID" value="NZ_JACIEH010000003.1"/>
</dbReference>
<dbReference type="GO" id="GO:0046688">
    <property type="term" value="P:response to copper ion"/>
    <property type="evidence" value="ECO:0007669"/>
    <property type="project" value="InterPro"/>
</dbReference>
<evidence type="ECO:0000256" key="4">
    <source>
        <dbReference type="ARBA" id="ARBA00022729"/>
    </source>
</evidence>
<dbReference type="GO" id="GO:0005886">
    <property type="term" value="C:plasma membrane"/>
    <property type="evidence" value="ECO:0007669"/>
    <property type="project" value="TreeGrafter"/>
</dbReference>
<evidence type="ECO:0000256" key="7">
    <source>
        <dbReference type="SAM" id="SignalP"/>
    </source>
</evidence>
<reference evidence="9 10" key="1">
    <citation type="submission" date="2020-08" db="EMBL/GenBank/DDBJ databases">
        <title>Genomic Encyclopedia of Type Strains, Phase IV (KMG-IV): sequencing the most valuable type-strain genomes for metagenomic binning, comparative biology and taxonomic classification.</title>
        <authorList>
            <person name="Goeker M."/>
        </authorList>
    </citation>
    <scope>NUCLEOTIDE SEQUENCE [LARGE SCALE GENOMIC DNA]</scope>
    <source>
        <strain evidence="9 10">DSM 101806</strain>
    </source>
</reference>
<dbReference type="NCBIfam" id="NF033814">
    <property type="entry name" value="copper_CopC"/>
    <property type="match status" value="1"/>
</dbReference>
<dbReference type="Proteomes" id="UP000557392">
    <property type="component" value="Unassembled WGS sequence"/>
</dbReference>
<keyword evidence="6" id="KW-0186">Copper</keyword>
<evidence type="ECO:0000313" key="9">
    <source>
        <dbReference type="EMBL" id="MBB4100439.1"/>
    </source>
</evidence>
<dbReference type="InterPro" id="IPR014756">
    <property type="entry name" value="Ig_E-set"/>
</dbReference>
<evidence type="ECO:0000256" key="5">
    <source>
        <dbReference type="ARBA" id="ARBA00022764"/>
    </source>
</evidence>
<dbReference type="AlphaFoldDB" id="A0A7W6JVP6"/>
<dbReference type="EMBL" id="JACIEH010000003">
    <property type="protein sequence ID" value="MBB4100439.1"/>
    <property type="molecule type" value="Genomic_DNA"/>
</dbReference>
<dbReference type="PANTHER" id="PTHR34820:SF4">
    <property type="entry name" value="INNER MEMBRANE PROTEIN YEBZ"/>
    <property type="match status" value="1"/>
</dbReference>
<dbReference type="InterPro" id="IPR032694">
    <property type="entry name" value="CopC/D"/>
</dbReference>
<proteinExistence type="inferred from homology"/>
<name>A0A7W6JVP6_9SPHN</name>
<evidence type="ECO:0000256" key="3">
    <source>
        <dbReference type="ARBA" id="ARBA00022723"/>
    </source>
</evidence>
<sequence length="123" mass="12889">MRFGYLVAGAALMIAAPALAHVKLVSSTPAANAVVAAPSKLQLVFSEPVVAKFSGVDLEMTEMPGMKMTSPHKMQVSVSVAGDGKTMVVALAKPLPRGAYKLVWHAVASDTHRVEGSLSFKVK</sequence>
<keyword evidence="4 7" id="KW-0732">Signal</keyword>
<comment type="similarity">
    <text evidence="2">Belongs to the CopC family.</text>
</comment>
<dbReference type="PANTHER" id="PTHR34820">
    <property type="entry name" value="INNER MEMBRANE PROTEIN YEBZ"/>
    <property type="match status" value="1"/>
</dbReference>
<organism evidence="9 10">
    <name type="scientific">Sphingomonas kyeonggiensis</name>
    <dbReference type="NCBI Taxonomy" id="1268553"/>
    <lineage>
        <taxon>Bacteria</taxon>
        <taxon>Pseudomonadati</taxon>
        <taxon>Pseudomonadota</taxon>
        <taxon>Alphaproteobacteria</taxon>
        <taxon>Sphingomonadales</taxon>
        <taxon>Sphingomonadaceae</taxon>
        <taxon>Sphingomonas</taxon>
    </lineage>
</organism>
<dbReference type="InterPro" id="IPR047685">
    <property type="entry name" value="CopC-like"/>
</dbReference>
<dbReference type="InterPro" id="IPR007348">
    <property type="entry name" value="CopC_dom"/>
</dbReference>
<keyword evidence="10" id="KW-1185">Reference proteome</keyword>
<dbReference type="Pfam" id="PF04234">
    <property type="entry name" value="CopC"/>
    <property type="match status" value="1"/>
</dbReference>
<comment type="subcellular location">
    <subcellularLocation>
        <location evidence="1">Periplasm</location>
    </subcellularLocation>
</comment>
<evidence type="ECO:0000256" key="1">
    <source>
        <dbReference type="ARBA" id="ARBA00004418"/>
    </source>
</evidence>